<evidence type="ECO:0000313" key="2">
    <source>
        <dbReference type="Proteomes" id="UP001055072"/>
    </source>
</evidence>
<protein>
    <submittedName>
        <fullName evidence="1">Uncharacterized protein</fullName>
    </submittedName>
</protein>
<comment type="caution">
    <text evidence="1">The sequence shown here is derived from an EMBL/GenBank/DDBJ whole genome shotgun (WGS) entry which is preliminary data.</text>
</comment>
<dbReference type="EMBL" id="MU274906">
    <property type="protein sequence ID" value="KAI0091004.1"/>
    <property type="molecule type" value="Genomic_DNA"/>
</dbReference>
<organism evidence="1 2">
    <name type="scientific">Irpex rosettiformis</name>
    <dbReference type="NCBI Taxonomy" id="378272"/>
    <lineage>
        <taxon>Eukaryota</taxon>
        <taxon>Fungi</taxon>
        <taxon>Dikarya</taxon>
        <taxon>Basidiomycota</taxon>
        <taxon>Agaricomycotina</taxon>
        <taxon>Agaricomycetes</taxon>
        <taxon>Polyporales</taxon>
        <taxon>Irpicaceae</taxon>
        <taxon>Irpex</taxon>
    </lineage>
</organism>
<keyword evidence="2" id="KW-1185">Reference proteome</keyword>
<sequence>MGGRRWEVVGRRQMAVSLACCVGVSVSVEREVVVESLRQCFSGMGGCRWEVFGVATAVGGTTEGMEGSRANNGKRKEVDERLDVSAQKEEGVCGWVPWETVLNRPSKEPADKHSTTKPFTPTGARLLQTTVKDICKKCEENAVKRSYERMQYLQEFILEQPGYVRETGHVAGIGEARDENNGEASRVPEYGRTRKLPYQIVSIDGKRVSDSPDLCLKLFDDRFQPKECPNEYDEATREADIERYNRMVRYYMPWRKPEDSKVDDDYDSEYRDYFISAKHADQLAMTEAAAYDKLRSVQGSFIPWFYGVYTFTLPDGTHLYGLLMEYIEGTKLHSGADVQDPEISADRQITLIKSCRHGARVLDIADIAQHDWHQGQVLLYTNPTSKIDHAIFIDFASTSQTYSVDNMVLTDNYINLFMVLSGRCGSVWLDEELVWDNYGEPDDSDPVVAFLHRGKQPITIEAREKFTFITAV</sequence>
<evidence type="ECO:0000313" key="1">
    <source>
        <dbReference type="EMBL" id="KAI0091004.1"/>
    </source>
</evidence>
<reference evidence="1" key="1">
    <citation type="journal article" date="2021" name="Environ. Microbiol.">
        <title>Gene family expansions and transcriptome signatures uncover fungal adaptations to wood decay.</title>
        <authorList>
            <person name="Hage H."/>
            <person name="Miyauchi S."/>
            <person name="Viragh M."/>
            <person name="Drula E."/>
            <person name="Min B."/>
            <person name="Chaduli D."/>
            <person name="Navarro D."/>
            <person name="Favel A."/>
            <person name="Norest M."/>
            <person name="Lesage-Meessen L."/>
            <person name="Balint B."/>
            <person name="Merenyi Z."/>
            <person name="de Eugenio L."/>
            <person name="Morin E."/>
            <person name="Martinez A.T."/>
            <person name="Baldrian P."/>
            <person name="Stursova M."/>
            <person name="Martinez M.J."/>
            <person name="Novotny C."/>
            <person name="Magnuson J.K."/>
            <person name="Spatafora J.W."/>
            <person name="Maurice S."/>
            <person name="Pangilinan J."/>
            <person name="Andreopoulos W."/>
            <person name="LaButti K."/>
            <person name="Hundley H."/>
            <person name="Na H."/>
            <person name="Kuo A."/>
            <person name="Barry K."/>
            <person name="Lipzen A."/>
            <person name="Henrissat B."/>
            <person name="Riley R."/>
            <person name="Ahrendt S."/>
            <person name="Nagy L.G."/>
            <person name="Grigoriev I.V."/>
            <person name="Martin F."/>
            <person name="Rosso M.N."/>
        </authorList>
    </citation>
    <scope>NUCLEOTIDE SEQUENCE</scope>
    <source>
        <strain evidence="1">CBS 384.51</strain>
    </source>
</reference>
<accession>A0ACB8U9Y0</accession>
<name>A0ACB8U9Y0_9APHY</name>
<gene>
    <name evidence="1" type="ORF">BDY19DRAFT_1046768</name>
</gene>
<dbReference type="Proteomes" id="UP001055072">
    <property type="component" value="Unassembled WGS sequence"/>
</dbReference>
<proteinExistence type="predicted"/>